<dbReference type="Gene3D" id="2.60.40.10">
    <property type="entry name" value="Immunoglobulins"/>
    <property type="match status" value="4"/>
</dbReference>
<dbReference type="GO" id="GO:0006508">
    <property type="term" value="P:proteolysis"/>
    <property type="evidence" value="ECO:0007669"/>
    <property type="project" value="InterPro"/>
</dbReference>
<gene>
    <name evidence="5" type="ORF">Dsi01nite_055400</name>
</gene>
<dbReference type="SMART" id="SM00429">
    <property type="entry name" value="IPT"/>
    <property type="match status" value="4"/>
</dbReference>
<dbReference type="EMBL" id="BONQ01000083">
    <property type="protein sequence ID" value="GIG47499.1"/>
    <property type="molecule type" value="Genomic_DNA"/>
</dbReference>
<dbReference type="InterPro" id="IPR002909">
    <property type="entry name" value="IPT_dom"/>
</dbReference>
<reference evidence="5" key="1">
    <citation type="submission" date="2021-01" db="EMBL/GenBank/DDBJ databases">
        <title>Whole genome shotgun sequence of Dactylosporangium siamense NBRC 106093.</title>
        <authorList>
            <person name="Komaki H."/>
            <person name="Tamura T."/>
        </authorList>
    </citation>
    <scope>NUCLEOTIDE SEQUENCE</scope>
    <source>
        <strain evidence="5">NBRC 106093</strain>
    </source>
</reference>
<dbReference type="InterPro" id="IPR014756">
    <property type="entry name" value="Ig_E-set"/>
</dbReference>
<dbReference type="RefSeq" id="WP_203849217.1">
    <property type="nucleotide sequence ID" value="NZ_BAAAVW010000018.1"/>
</dbReference>
<accession>A0A919U9F3</accession>
<name>A0A919U9F3_9ACTN</name>
<proteinExistence type="predicted"/>
<dbReference type="CDD" id="cd02619">
    <property type="entry name" value="Peptidase_C1"/>
    <property type="match status" value="1"/>
</dbReference>
<keyword evidence="6" id="KW-1185">Reference proteome</keyword>
<dbReference type="InterPro" id="IPR013783">
    <property type="entry name" value="Ig-like_fold"/>
</dbReference>
<dbReference type="Pfam" id="PF01833">
    <property type="entry name" value="TIG"/>
    <property type="match status" value="4"/>
</dbReference>
<dbReference type="Pfam" id="PF00112">
    <property type="entry name" value="Peptidase_C1"/>
    <property type="match status" value="1"/>
</dbReference>
<keyword evidence="1 2" id="KW-0732">Signal</keyword>
<dbReference type="InterPro" id="IPR038765">
    <property type="entry name" value="Papain-like_cys_pep_sf"/>
</dbReference>
<feature type="chain" id="PRO_5039219499" description="Peptidase C1A papain C-terminal domain-containing protein" evidence="2">
    <location>
        <begin position="26"/>
        <end position="641"/>
    </location>
</feature>
<dbReference type="SUPFAM" id="SSF54001">
    <property type="entry name" value="Cysteine proteinases"/>
    <property type="match status" value="1"/>
</dbReference>
<dbReference type="CDD" id="cd00102">
    <property type="entry name" value="IPT"/>
    <property type="match status" value="3"/>
</dbReference>
<sequence>MRPGARIIVRTAFGLLMAAGGTLVAVPLAAAATQPNAGLPHAVGGFTAPTTRTDAKNTIGVSAALPDSASVKANLPAVGDQGQIASCVAWTIAHSLMGYYAKKDAAAGAPYAPLYLYMRSVQKGGAPNTGLQPEKALTEATTNGVDTQDDYVQGTSNYTIQPTAAEIANARNYKVAKWTTLFAGAGQGTAGQVALETAIAAGSPVAIGMPVFKDFMYLTGNTLYKTTTGANLGGHMVTAYGYDAEGLWIRNQWGTSWGAAGDAHLGWDFVNKNVQAAYTISGVNTPSSVTAPRPSVSTLSQVRGSVTGGTEVIIAGGNLSSATAVKFGETAAQFRKVETNGVTTLVATTPPHARGAVDVTVINAAGASALNSQARFLYQPPLPVVTSLSAATASVVGGNVLTVTGANLDGATAVRIGANAAANVKVMSSTTVAFTVPAKLVTGIYDVTVVTPSGVSATVAAGKLAIVNPPAPTITALSVTSGPTYTTTPVVVTGTNLSGVTAVRVDNVSAMYQRISDTQLKVTMPVHPAGPAKIRVTTIGGVVEGTATPFTYVAPPAPSVAAVTPATGGTKSWTTVEVSGSNFGTVDRVTSNGAVVSFAKLSETRLKVYLPPRSPGTVQIQVITKGGTSVAAPASIFTYKV</sequence>
<evidence type="ECO:0000313" key="5">
    <source>
        <dbReference type="EMBL" id="GIG47499.1"/>
    </source>
</evidence>
<dbReference type="Proteomes" id="UP000660611">
    <property type="component" value="Unassembled WGS sequence"/>
</dbReference>
<dbReference type="SUPFAM" id="SSF81296">
    <property type="entry name" value="E set domains"/>
    <property type="match status" value="4"/>
</dbReference>
<feature type="domain" description="IPT/TIG" evidence="3">
    <location>
        <begin position="293"/>
        <end position="379"/>
    </location>
</feature>
<dbReference type="GO" id="GO:0008234">
    <property type="term" value="F:cysteine-type peptidase activity"/>
    <property type="evidence" value="ECO:0007669"/>
    <property type="project" value="InterPro"/>
</dbReference>
<organism evidence="5 6">
    <name type="scientific">Dactylosporangium siamense</name>
    <dbReference type="NCBI Taxonomy" id="685454"/>
    <lineage>
        <taxon>Bacteria</taxon>
        <taxon>Bacillati</taxon>
        <taxon>Actinomycetota</taxon>
        <taxon>Actinomycetes</taxon>
        <taxon>Micromonosporales</taxon>
        <taxon>Micromonosporaceae</taxon>
        <taxon>Dactylosporangium</taxon>
    </lineage>
</organism>
<dbReference type="Gene3D" id="3.90.70.10">
    <property type="entry name" value="Cysteine proteinases"/>
    <property type="match status" value="1"/>
</dbReference>
<evidence type="ECO:0000259" key="4">
    <source>
        <dbReference type="SMART" id="SM00645"/>
    </source>
</evidence>
<dbReference type="InterPro" id="IPR052387">
    <property type="entry name" value="Fibrocystin"/>
</dbReference>
<evidence type="ECO:0008006" key="7">
    <source>
        <dbReference type="Google" id="ProtNLM"/>
    </source>
</evidence>
<feature type="signal peptide" evidence="2">
    <location>
        <begin position="1"/>
        <end position="25"/>
    </location>
</feature>
<dbReference type="PANTHER" id="PTHR46769:SF2">
    <property type="entry name" value="FIBROCYSTIN-L ISOFORM 2 PRECURSOR-RELATED"/>
    <property type="match status" value="1"/>
</dbReference>
<evidence type="ECO:0000313" key="6">
    <source>
        <dbReference type="Proteomes" id="UP000660611"/>
    </source>
</evidence>
<feature type="domain" description="Peptidase C1A papain C-terminal" evidence="4">
    <location>
        <begin position="65"/>
        <end position="280"/>
    </location>
</feature>
<evidence type="ECO:0000256" key="1">
    <source>
        <dbReference type="ARBA" id="ARBA00022729"/>
    </source>
</evidence>
<dbReference type="SMART" id="SM00645">
    <property type="entry name" value="Pept_C1"/>
    <property type="match status" value="1"/>
</dbReference>
<dbReference type="AlphaFoldDB" id="A0A919U9F3"/>
<feature type="domain" description="IPT/TIG" evidence="3">
    <location>
        <begin position="557"/>
        <end position="640"/>
    </location>
</feature>
<feature type="domain" description="IPT/TIG" evidence="3">
    <location>
        <begin position="471"/>
        <end position="553"/>
    </location>
</feature>
<dbReference type="InterPro" id="IPR000668">
    <property type="entry name" value="Peptidase_C1A_C"/>
</dbReference>
<comment type="caution">
    <text evidence="5">The sequence shown here is derived from an EMBL/GenBank/DDBJ whole genome shotgun (WGS) entry which is preliminary data.</text>
</comment>
<evidence type="ECO:0000259" key="3">
    <source>
        <dbReference type="SMART" id="SM00429"/>
    </source>
</evidence>
<dbReference type="PANTHER" id="PTHR46769">
    <property type="entry name" value="POLYCYSTIC KIDNEY AND HEPATIC DISEASE 1 (AUTOSOMAL RECESSIVE)-LIKE 1"/>
    <property type="match status" value="1"/>
</dbReference>
<evidence type="ECO:0000256" key="2">
    <source>
        <dbReference type="SAM" id="SignalP"/>
    </source>
</evidence>
<protein>
    <recommendedName>
        <fullName evidence="7">Peptidase C1A papain C-terminal domain-containing protein</fullName>
    </recommendedName>
</protein>
<dbReference type="GO" id="GO:0005975">
    <property type="term" value="P:carbohydrate metabolic process"/>
    <property type="evidence" value="ECO:0007669"/>
    <property type="project" value="UniProtKB-ARBA"/>
</dbReference>
<feature type="domain" description="IPT/TIG" evidence="3">
    <location>
        <begin position="382"/>
        <end position="467"/>
    </location>
</feature>